<proteinExistence type="predicted"/>
<dbReference type="AlphaFoldDB" id="A0A6G1JEX7"/>
<dbReference type="OrthoDB" id="2157530at2759"/>
<evidence type="ECO:0000256" key="1">
    <source>
        <dbReference type="SAM" id="MobiDB-lite"/>
    </source>
</evidence>
<dbReference type="PANTHER" id="PTHR24148">
    <property type="entry name" value="ANKYRIN REPEAT DOMAIN-CONTAINING PROTEIN 39 HOMOLOG-RELATED"/>
    <property type="match status" value="1"/>
</dbReference>
<gene>
    <name evidence="3" type="ORF">K458DRAFT_290711</name>
</gene>
<accession>A0A6G1JEX7</accession>
<evidence type="ECO:0000313" key="3">
    <source>
        <dbReference type="EMBL" id="KAF2689102.1"/>
    </source>
</evidence>
<feature type="compositionally biased region" description="Basic and acidic residues" evidence="1">
    <location>
        <begin position="165"/>
        <end position="196"/>
    </location>
</feature>
<dbReference type="EMBL" id="MU005572">
    <property type="protein sequence ID" value="KAF2689102.1"/>
    <property type="molecule type" value="Genomic_DNA"/>
</dbReference>
<evidence type="ECO:0000259" key="2">
    <source>
        <dbReference type="Pfam" id="PF06985"/>
    </source>
</evidence>
<keyword evidence="4" id="KW-1185">Reference proteome</keyword>
<name>A0A6G1JEX7_9PLEO</name>
<reference evidence="3" key="1">
    <citation type="journal article" date="2020" name="Stud. Mycol.">
        <title>101 Dothideomycetes genomes: a test case for predicting lifestyles and emergence of pathogens.</title>
        <authorList>
            <person name="Haridas S."/>
            <person name="Albert R."/>
            <person name="Binder M."/>
            <person name="Bloem J."/>
            <person name="Labutti K."/>
            <person name="Salamov A."/>
            <person name="Andreopoulos B."/>
            <person name="Baker S."/>
            <person name="Barry K."/>
            <person name="Bills G."/>
            <person name="Bluhm B."/>
            <person name="Cannon C."/>
            <person name="Castanera R."/>
            <person name="Culley D."/>
            <person name="Daum C."/>
            <person name="Ezra D."/>
            <person name="Gonzalez J."/>
            <person name="Henrissat B."/>
            <person name="Kuo A."/>
            <person name="Liang C."/>
            <person name="Lipzen A."/>
            <person name="Lutzoni F."/>
            <person name="Magnuson J."/>
            <person name="Mondo S."/>
            <person name="Nolan M."/>
            <person name="Ohm R."/>
            <person name="Pangilinan J."/>
            <person name="Park H.-J."/>
            <person name="Ramirez L."/>
            <person name="Alfaro M."/>
            <person name="Sun H."/>
            <person name="Tritt A."/>
            <person name="Yoshinaga Y."/>
            <person name="Zwiers L.-H."/>
            <person name="Turgeon B."/>
            <person name="Goodwin S."/>
            <person name="Spatafora J."/>
            <person name="Crous P."/>
            <person name="Grigoriev I."/>
        </authorList>
    </citation>
    <scope>NUCLEOTIDE SEQUENCE</scope>
    <source>
        <strain evidence="3">CBS 122367</strain>
    </source>
</reference>
<dbReference type="InterPro" id="IPR010730">
    <property type="entry name" value="HET"/>
</dbReference>
<sequence>MSIPTSLARYSYPPLRLGEIRVLKLFSVNEASLAFNTPSNQTPPLYGQLTHLRFDENPIYDALSYTWGDPKPTDKLLLRKDDLSSEQLGIAANLTKALQTLRIQDRSLFMWIDAICINQDDLDERSREVQHMHHIYSKAAIVRIWIDVENQPDDETARRLSLLSPHHDTPIKEADTGTRPKVQENSNEHSGDEDIGDRPEVWRSLSGLCKNSYWKRVWIQQEICYAADIFIHCSSASIAGEDFTEFLRQVMKKAENS</sequence>
<feature type="region of interest" description="Disordered" evidence="1">
    <location>
        <begin position="160"/>
        <end position="196"/>
    </location>
</feature>
<dbReference type="Proteomes" id="UP000799291">
    <property type="component" value="Unassembled WGS sequence"/>
</dbReference>
<protein>
    <submittedName>
        <fullName evidence="3">HET-domain-containing protein</fullName>
    </submittedName>
</protein>
<evidence type="ECO:0000313" key="4">
    <source>
        <dbReference type="Proteomes" id="UP000799291"/>
    </source>
</evidence>
<dbReference type="InterPro" id="IPR052895">
    <property type="entry name" value="HetReg/Transcr_Mod"/>
</dbReference>
<dbReference type="Pfam" id="PF06985">
    <property type="entry name" value="HET"/>
    <property type="match status" value="1"/>
</dbReference>
<feature type="non-terminal residue" evidence="3">
    <location>
        <position position="257"/>
    </location>
</feature>
<organism evidence="3 4">
    <name type="scientific">Lentithecium fluviatile CBS 122367</name>
    <dbReference type="NCBI Taxonomy" id="1168545"/>
    <lineage>
        <taxon>Eukaryota</taxon>
        <taxon>Fungi</taxon>
        <taxon>Dikarya</taxon>
        <taxon>Ascomycota</taxon>
        <taxon>Pezizomycotina</taxon>
        <taxon>Dothideomycetes</taxon>
        <taxon>Pleosporomycetidae</taxon>
        <taxon>Pleosporales</taxon>
        <taxon>Massarineae</taxon>
        <taxon>Lentitheciaceae</taxon>
        <taxon>Lentithecium</taxon>
    </lineage>
</organism>
<feature type="domain" description="Heterokaryon incompatibility" evidence="2">
    <location>
        <begin position="60"/>
        <end position="222"/>
    </location>
</feature>
<dbReference type="PANTHER" id="PTHR24148:SF73">
    <property type="entry name" value="HET DOMAIN PROTEIN (AFU_ORTHOLOGUE AFUA_8G01020)"/>
    <property type="match status" value="1"/>
</dbReference>